<evidence type="ECO:0000313" key="1">
    <source>
        <dbReference type="EMBL" id="EDU58424.1"/>
    </source>
</evidence>
<sequence>MLLPVKCNLKRDYHVYHKTALIYHKTPFGGHLPSSLTDKN</sequence>
<dbReference type="AlphaFoldDB" id="A0AA87CPW2"/>
<name>A0AA87CPW2_PROST</name>
<accession>A0AA87CPW2</accession>
<reference evidence="2" key="2">
    <citation type="submission" date="2008-04" db="EMBL/GenBank/DDBJ databases">
        <title>Draft genome sequence of Providencia stuartii(ATCC 25827).</title>
        <authorList>
            <person name="Sudarsanam P."/>
            <person name="Ley R."/>
            <person name="Guruge J."/>
            <person name="Turnbaugh P.J."/>
            <person name="Mahowald M."/>
            <person name="Liep D."/>
            <person name="Gordon J."/>
        </authorList>
    </citation>
    <scope>NUCLEOTIDE SEQUENCE [LARGE SCALE GENOMIC DNA]</scope>
    <source>
        <strain evidence="2">ATCC 25827</strain>
    </source>
</reference>
<gene>
    <name evidence="1" type="ORF">PROSTU_01599</name>
</gene>
<dbReference type="Proteomes" id="UP000004506">
    <property type="component" value="Unassembled WGS sequence"/>
</dbReference>
<organism evidence="1 2">
    <name type="scientific">Providencia stuartii ATCC 25827</name>
    <dbReference type="NCBI Taxonomy" id="471874"/>
    <lineage>
        <taxon>Bacteria</taxon>
        <taxon>Pseudomonadati</taxon>
        <taxon>Pseudomonadota</taxon>
        <taxon>Gammaproteobacteria</taxon>
        <taxon>Enterobacterales</taxon>
        <taxon>Morganellaceae</taxon>
        <taxon>Providencia</taxon>
    </lineage>
</organism>
<comment type="caution">
    <text evidence="1">The sequence shown here is derived from an EMBL/GenBank/DDBJ whole genome shotgun (WGS) entry which is preliminary data.</text>
</comment>
<proteinExistence type="predicted"/>
<dbReference type="EMBL" id="ABJD02000101">
    <property type="protein sequence ID" value="EDU58424.1"/>
    <property type="molecule type" value="Genomic_DNA"/>
</dbReference>
<evidence type="ECO:0000313" key="2">
    <source>
        <dbReference type="Proteomes" id="UP000004506"/>
    </source>
</evidence>
<reference evidence="1 2" key="3">
    <citation type="submission" date="2008-05" db="EMBL/GenBank/DDBJ databases">
        <authorList>
            <person name="Fulton L."/>
            <person name="Clifton S."/>
            <person name="Fulton B."/>
            <person name="Xu J."/>
            <person name="Minx P."/>
            <person name="Pepin K.H."/>
            <person name="Johnson M."/>
            <person name="Thiruvilangam P."/>
            <person name="Bhonagiri V."/>
            <person name="Nash W.E."/>
            <person name="Mardis E.R."/>
            <person name="Wilson R.K."/>
        </authorList>
    </citation>
    <scope>NUCLEOTIDE SEQUENCE [LARGE SCALE GENOMIC DNA]</scope>
    <source>
        <strain evidence="1 2">ATCC 25827</strain>
    </source>
</reference>
<protein>
    <submittedName>
        <fullName evidence="1">Uncharacterized protein</fullName>
    </submittedName>
</protein>
<reference evidence="2" key="1">
    <citation type="submission" date="2008-04" db="EMBL/GenBank/DDBJ databases">
        <title>Draft genome sequence of Providencia stuartii (ATCC 25827).</title>
        <authorList>
            <person name="Sudarsanam P."/>
            <person name="Ley R."/>
            <person name="Guruge J."/>
            <person name="Turnbaugh P.J."/>
            <person name="Mahowald M."/>
            <person name="Liep D."/>
            <person name="Gordon J."/>
        </authorList>
    </citation>
    <scope>NUCLEOTIDE SEQUENCE [LARGE SCALE GENOMIC DNA]</scope>
    <source>
        <strain evidence="2">ATCC 25827</strain>
    </source>
</reference>